<proteinExistence type="predicted"/>
<dbReference type="EMBL" id="CADCVX010000536">
    <property type="protein sequence ID" value="CAA9532408.1"/>
    <property type="molecule type" value="Genomic_DNA"/>
</dbReference>
<gene>
    <name evidence="1" type="ORF">AVDCRST_MAG91-3086</name>
</gene>
<organism evidence="1">
    <name type="scientific">uncultured Sphingomonadaceae bacterium</name>
    <dbReference type="NCBI Taxonomy" id="169976"/>
    <lineage>
        <taxon>Bacteria</taxon>
        <taxon>Pseudomonadati</taxon>
        <taxon>Pseudomonadota</taxon>
        <taxon>Alphaproteobacteria</taxon>
        <taxon>Sphingomonadales</taxon>
        <taxon>Sphingomonadaceae</taxon>
        <taxon>environmental samples</taxon>
    </lineage>
</organism>
<feature type="non-terminal residue" evidence="1">
    <location>
        <position position="85"/>
    </location>
</feature>
<feature type="non-terminal residue" evidence="1">
    <location>
        <position position="1"/>
    </location>
</feature>
<evidence type="ECO:0000313" key="1">
    <source>
        <dbReference type="EMBL" id="CAA9532408.1"/>
    </source>
</evidence>
<sequence length="85" mass="9657">VAECDRIVGEVGIGQDHRHARHLDRREEDVAPRVQPRLRDRAFLPMLRHHAARRAEGRPFDLACAGHAGALALRVRREPVVVQIM</sequence>
<name>A0A6J4TU77_9SPHN</name>
<dbReference type="AlphaFoldDB" id="A0A6J4TU77"/>
<protein>
    <submittedName>
        <fullName evidence="1">Uncharacterized protein</fullName>
    </submittedName>
</protein>
<reference evidence="1" key="1">
    <citation type="submission" date="2020-02" db="EMBL/GenBank/DDBJ databases">
        <authorList>
            <person name="Meier V. D."/>
        </authorList>
    </citation>
    <scope>NUCLEOTIDE SEQUENCE</scope>
    <source>
        <strain evidence="1">AVDCRST_MAG91</strain>
    </source>
</reference>
<accession>A0A6J4TU77</accession>